<evidence type="ECO:0000313" key="2">
    <source>
        <dbReference type="Proteomes" id="UP000194816"/>
    </source>
</evidence>
<organism evidence="1 2">
    <name type="scientific">Bacillus thuringiensis subsp. higo</name>
    <dbReference type="NCBI Taxonomy" id="132266"/>
    <lineage>
        <taxon>Bacteria</taxon>
        <taxon>Bacillati</taxon>
        <taxon>Bacillota</taxon>
        <taxon>Bacilli</taxon>
        <taxon>Bacillales</taxon>
        <taxon>Bacillaceae</taxon>
        <taxon>Bacillus</taxon>
        <taxon>Bacillus cereus group</taxon>
    </lineage>
</organism>
<gene>
    <name evidence="1" type="ORF">BK716_01735</name>
</gene>
<reference evidence="1 2" key="1">
    <citation type="submission" date="2016-10" db="EMBL/GenBank/DDBJ databases">
        <title>Comparative genomics of Bacillus thuringiensis reveals a path to pathogens against multiple invertebrate hosts.</title>
        <authorList>
            <person name="Zheng J."/>
            <person name="Gao Q."/>
            <person name="Liu H."/>
            <person name="Peng D."/>
            <person name="Ruan L."/>
            <person name="Sun M."/>
        </authorList>
    </citation>
    <scope>NUCLEOTIDE SEQUENCE [LARGE SCALE GENOMIC DNA]</scope>
    <source>
        <strain evidence="1">BGSC 4AU1</strain>
    </source>
</reference>
<dbReference type="EMBL" id="MOOK01000028">
    <property type="protein sequence ID" value="OUB61048.1"/>
    <property type="molecule type" value="Genomic_DNA"/>
</dbReference>
<protein>
    <submittedName>
        <fullName evidence="1">Uncharacterized protein</fullName>
    </submittedName>
</protein>
<accession>A0A9X6LZC0</accession>
<dbReference type="AlphaFoldDB" id="A0A9X6LZC0"/>
<comment type="caution">
    <text evidence="1">The sequence shown here is derived from an EMBL/GenBank/DDBJ whole genome shotgun (WGS) entry which is preliminary data.</text>
</comment>
<proteinExistence type="predicted"/>
<dbReference type="RefSeq" id="WP_088114144.1">
    <property type="nucleotide sequence ID" value="NZ_MOOK01000028.1"/>
</dbReference>
<name>A0A9X6LZC0_BACUH</name>
<sequence length="71" mass="8100">MKINPYTLSYTIVAPSGEIYPTKEMAMYTQSLEQAIQLIEKEIQRRLGSGYSCHTSCIQGAEHHTYQLSLF</sequence>
<dbReference type="Proteomes" id="UP000194816">
    <property type="component" value="Unassembled WGS sequence"/>
</dbReference>
<evidence type="ECO:0000313" key="1">
    <source>
        <dbReference type="EMBL" id="OUB61048.1"/>
    </source>
</evidence>